<evidence type="ECO:0000256" key="6">
    <source>
        <dbReference type="ARBA" id="ARBA00023136"/>
    </source>
</evidence>
<sequence>MAAFVSNQLQPLKVVTHNLPAFIEEPAAALIGQECYRTLVLDLDLTSTACLKLALSKALGLGMVAGGAILKLPQIMTVVRSKSARGLSLSSYVLDTVATSITVAYNIRNGFPFSTYGEMGFLLAQNAVLIVLITSYSARPTLPRLVPLVAVLSSLAYALSSPSLISASTLSFLQTLTIPISLSSKVPQILENQKNKSTGQLSTFLVVNSLGGCLARVFTTLSETKDALLLWTFALSALLNGVILAQIVLYGGNPARSSSNARHPTLPRQHVPAAVAEKAAAVQEKVQEVLTAAADKVQEVSGISAAASTPPSVSTPKRNMAATGSSVSGSGGPGSAGRRYVRKLD</sequence>
<evidence type="ECO:0000256" key="9">
    <source>
        <dbReference type="SAM" id="Phobius"/>
    </source>
</evidence>
<dbReference type="GO" id="GO:0016020">
    <property type="term" value="C:membrane"/>
    <property type="evidence" value="ECO:0007669"/>
    <property type="project" value="UniProtKB-SubCell"/>
</dbReference>
<proteinExistence type="inferred from homology"/>
<dbReference type="FunFam" id="1.20.1280.290:FF:000006">
    <property type="entry name" value="mannose-P-dolichol utilization defect 1 protein"/>
    <property type="match status" value="1"/>
</dbReference>
<keyword evidence="5 9" id="KW-1133">Transmembrane helix</keyword>
<evidence type="ECO:0000256" key="2">
    <source>
        <dbReference type="ARBA" id="ARBA00022448"/>
    </source>
</evidence>
<reference evidence="10 11" key="1">
    <citation type="journal article" date="2018" name="Front. Microbiol.">
        <title>Prospects for Fungal Bioremediation of Acidic Radioactive Waste Sites: Characterization and Genome Sequence of Rhodotorula taiwanensis MD1149.</title>
        <authorList>
            <person name="Tkavc R."/>
            <person name="Matrosova V.Y."/>
            <person name="Grichenko O.E."/>
            <person name="Gostincar C."/>
            <person name="Volpe R.P."/>
            <person name="Klimenkova P."/>
            <person name="Gaidamakova E.K."/>
            <person name="Zhou C.E."/>
            <person name="Stewart B.J."/>
            <person name="Lyman M.G."/>
            <person name="Malfatti S.A."/>
            <person name="Rubinfeld B."/>
            <person name="Courtot M."/>
            <person name="Singh J."/>
            <person name="Dalgard C.L."/>
            <person name="Hamilton T."/>
            <person name="Frey K.G."/>
            <person name="Gunde-Cimerman N."/>
            <person name="Dugan L."/>
            <person name="Daly M.J."/>
        </authorList>
    </citation>
    <scope>NUCLEOTIDE SEQUENCE [LARGE SCALE GENOMIC DNA]</scope>
    <source>
        <strain evidence="10 11">MD1149</strain>
    </source>
</reference>
<evidence type="ECO:0000256" key="7">
    <source>
        <dbReference type="ARBA" id="ARBA00038475"/>
    </source>
</evidence>
<dbReference type="Gene3D" id="1.20.1280.290">
    <property type="match status" value="2"/>
</dbReference>
<keyword evidence="6 9" id="KW-0472">Membrane</keyword>
<name>A0A2S5BHX5_9BASI</name>
<dbReference type="Proteomes" id="UP000237144">
    <property type="component" value="Unassembled WGS sequence"/>
</dbReference>
<keyword evidence="11" id="KW-1185">Reference proteome</keyword>
<dbReference type="EMBL" id="PJQD01000005">
    <property type="protein sequence ID" value="POY76354.1"/>
    <property type="molecule type" value="Genomic_DNA"/>
</dbReference>
<gene>
    <name evidence="10" type="ORF">BMF94_0551</name>
</gene>
<organism evidence="10 11">
    <name type="scientific">Rhodotorula taiwanensis</name>
    <dbReference type="NCBI Taxonomy" id="741276"/>
    <lineage>
        <taxon>Eukaryota</taxon>
        <taxon>Fungi</taxon>
        <taxon>Dikarya</taxon>
        <taxon>Basidiomycota</taxon>
        <taxon>Pucciniomycotina</taxon>
        <taxon>Microbotryomycetes</taxon>
        <taxon>Sporidiobolales</taxon>
        <taxon>Sporidiobolaceae</taxon>
        <taxon>Rhodotorula</taxon>
    </lineage>
</organism>
<protein>
    <recommendedName>
        <fullName evidence="12">Mannose-P-dolichol utilization defect 1 protein homolog</fullName>
    </recommendedName>
</protein>
<dbReference type="PANTHER" id="PTHR12226:SF2">
    <property type="entry name" value="MANNOSE-P-DOLICHOL UTILIZATION DEFECT 1 PROTEIN"/>
    <property type="match status" value="1"/>
</dbReference>
<dbReference type="InterPro" id="IPR016817">
    <property type="entry name" value="MannP-dilichol_defect-1"/>
</dbReference>
<dbReference type="STRING" id="741276.A0A2S5BHX5"/>
<dbReference type="Pfam" id="PF04193">
    <property type="entry name" value="PQ-loop"/>
    <property type="match status" value="2"/>
</dbReference>
<dbReference type="PANTHER" id="PTHR12226">
    <property type="entry name" value="MANNOSE-P-DOLICHOL UTILIZATION DEFECT 1 LEC35 -RELATED"/>
    <property type="match status" value="1"/>
</dbReference>
<comment type="similarity">
    <text evidence="7">Belongs to the MPDU1 (TC 2.A.43.3) family.</text>
</comment>
<evidence type="ECO:0000313" key="11">
    <source>
        <dbReference type="Proteomes" id="UP000237144"/>
    </source>
</evidence>
<comment type="caution">
    <text evidence="10">The sequence shown here is derived from an EMBL/GenBank/DDBJ whole genome shotgun (WGS) entry which is preliminary data.</text>
</comment>
<evidence type="ECO:0000256" key="3">
    <source>
        <dbReference type="ARBA" id="ARBA00022692"/>
    </source>
</evidence>
<dbReference type="OrthoDB" id="271506at2759"/>
<evidence type="ECO:0000313" key="10">
    <source>
        <dbReference type="EMBL" id="POY76354.1"/>
    </source>
</evidence>
<keyword evidence="2" id="KW-0813">Transport</keyword>
<evidence type="ECO:0008006" key="12">
    <source>
        <dbReference type="Google" id="ProtNLM"/>
    </source>
</evidence>
<evidence type="ECO:0000256" key="5">
    <source>
        <dbReference type="ARBA" id="ARBA00022989"/>
    </source>
</evidence>
<dbReference type="InterPro" id="IPR006603">
    <property type="entry name" value="PQ-loop_rpt"/>
</dbReference>
<evidence type="ECO:0000256" key="8">
    <source>
        <dbReference type="SAM" id="MobiDB-lite"/>
    </source>
</evidence>
<dbReference type="SMART" id="SM00679">
    <property type="entry name" value="CTNS"/>
    <property type="match status" value="2"/>
</dbReference>
<keyword evidence="3 9" id="KW-0812">Transmembrane</keyword>
<evidence type="ECO:0000256" key="4">
    <source>
        <dbReference type="ARBA" id="ARBA00022737"/>
    </source>
</evidence>
<accession>A0A2S5BHX5</accession>
<feature type="region of interest" description="Disordered" evidence="8">
    <location>
        <begin position="304"/>
        <end position="345"/>
    </location>
</feature>
<feature type="transmembrane region" description="Helical" evidence="9">
    <location>
        <begin position="119"/>
        <end position="138"/>
    </location>
</feature>
<keyword evidence="4" id="KW-0677">Repeat</keyword>
<dbReference type="AlphaFoldDB" id="A0A2S5BHX5"/>
<feature type="compositionally biased region" description="Low complexity" evidence="8">
    <location>
        <begin position="304"/>
        <end position="316"/>
    </location>
</feature>
<evidence type="ECO:0000256" key="1">
    <source>
        <dbReference type="ARBA" id="ARBA00004141"/>
    </source>
</evidence>
<comment type="subcellular location">
    <subcellularLocation>
        <location evidence="1">Membrane</location>
        <topology evidence="1">Multi-pass membrane protein</topology>
    </subcellularLocation>
</comment>
<feature type="transmembrane region" description="Helical" evidence="9">
    <location>
        <begin position="228"/>
        <end position="252"/>
    </location>
</feature>
<feature type="transmembrane region" description="Helical" evidence="9">
    <location>
        <begin position="145"/>
        <end position="165"/>
    </location>
</feature>